<name>A0ABT5R0Y1_9GAMM</name>
<organism evidence="2 3">
    <name type="scientific">Enterovibrio gelatinilyticus</name>
    <dbReference type="NCBI Taxonomy" id="2899819"/>
    <lineage>
        <taxon>Bacteria</taxon>
        <taxon>Pseudomonadati</taxon>
        <taxon>Pseudomonadota</taxon>
        <taxon>Gammaproteobacteria</taxon>
        <taxon>Vibrionales</taxon>
        <taxon>Vibrionaceae</taxon>
        <taxon>Enterovibrio</taxon>
    </lineage>
</organism>
<proteinExistence type="predicted"/>
<dbReference type="RefSeq" id="WP_274164765.1">
    <property type="nucleotide sequence ID" value="NZ_JAJUBC010000012.1"/>
</dbReference>
<evidence type="ECO:0000259" key="1">
    <source>
        <dbReference type="Pfam" id="PF24731"/>
    </source>
</evidence>
<reference evidence="2" key="1">
    <citation type="submission" date="2021-12" db="EMBL/GenBank/DDBJ databases">
        <title>Enterovibrio ZSDZ35 sp. nov. and Enterovibrio ZSDZ42 sp. nov., isolated from coastal seawater in Qingdao.</title>
        <authorList>
            <person name="Zhang P."/>
        </authorList>
    </citation>
    <scope>NUCLEOTIDE SEQUENCE</scope>
    <source>
        <strain evidence="2">ZSDZ42</strain>
    </source>
</reference>
<dbReference type="InterPro" id="IPR056100">
    <property type="entry name" value="DUF7683"/>
</dbReference>
<sequence length="73" mass="8386">MFELDFFDKKTEALLEEYTLTTLTPEDVHRIFGFHLEGNCADVDLEQLAQIERIVGKSFNSEGKNIFICETQG</sequence>
<dbReference type="EMBL" id="JAJUBC010000012">
    <property type="protein sequence ID" value="MDD1793921.1"/>
    <property type="molecule type" value="Genomic_DNA"/>
</dbReference>
<dbReference type="Proteomes" id="UP001149400">
    <property type="component" value="Unassembled WGS sequence"/>
</dbReference>
<protein>
    <recommendedName>
        <fullName evidence="1">DUF7683 domain-containing protein</fullName>
    </recommendedName>
</protein>
<gene>
    <name evidence="2" type="ORF">LRP50_12325</name>
</gene>
<feature type="domain" description="DUF7683" evidence="1">
    <location>
        <begin position="1"/>
        <end position="68"/>
    </location>
</feature>
<accession>A0ABT5R0Y1</accession>
<dbReference type="Pfam" id="PF24731">
    <property type="entry name" value="DUF7683"/>
    <property type="match status" value="1"/>
</dbReference>
<evidence type="ECO:0000313" key="2">
    <source>
        <dbReference type="EMBL" id="MDD1793921.1"/>
    </source>
</evidence>
<comment type="caution">
    <text evidence="2">The sequence shown here is derived from an EMBL/GenBank/DDBJ whole genome shotgun (WGS) entry which is preliminary data.</text>
</comment>
<evidence type="ECO:0000313" key="3">
    <source>
        <dbReference type="Proteomes" id="UP001149400"/>
    </source>
</evidence>
<keyword evidence="3" id="KW-1185">Reference proteome</keyword>